<feature type="coiled-coil region" evidence="13">
    <location>
        <begin position="314"/>
        <end position="355"/>
    </location>
</feature>
<dbReference type="SMART" id="SM00387">
    <property type="entry name" value="HATPase_c"/>
    <property type="match status" value="1"/>
</dbReference>
<keyword evidence="9" id="KW-0805">Transcription regulation</keyword>
<dbReference type="EC" id="2.7.13.3" evidence="2"/>
<keyword evidence="5" id="KW-0547">Nucleotide-binding</keyword>
<dbReference type="AlphaFoldDB" id="A0A918PL61"/>
<evidence type="ECO:0000256" key="9">
    <source>
        <dbReference type="ARBA" id="ARBA00023015"/>
    </source>
</evidence>
<evidence type="ECO:0000259" key="17">
    <source>
        <dbReference type="PROSITE" id="PS50110"/>
    </source>
</evidence>
<dbReference type="PROSITE" id="PS01124">
    <property type="entry name" value="HTH_ARAC_FAMILY_2"/>
    <property type="match status" value="1"/>
</dbReference>
<evidence type="ECO:0000256" key="10">
    <source>
        <dbReference type="ARBA" id="ARBA00023125"/>
    </source>
</evidence>
<evidence type="ECO:0000256" key="5">
    <source>
        <dbReference type="ARBA" id="ARBA00022741"/>
    </source>
</evidence>
<dbReference type="CDD" id="cd00082">
    <property type="entry name" value="HisKA"/>
    <property type="match status" value="1"/>
</dbReference>
<dbReference type="SUPFAM" id="SSF52172">
    <property type="entry name" value="CheY-like"/>
    <property type="match status" value="1"/>
</dbReference>
<dbReference type="InterPro" id="IPR018062">
    <property type="entry name" value="HTH_AraC-typ_CS"/>
</dbReference>
<keyword evidence="10" id="KW-0238">DNA-binding</keyword>
<evidence type="ECO:0000313" key="18">
    <source>
        <dbReference type="EMBL" id="GGZ14290.1"/>
    </source>
</evidence>
<name>A0A918PL61_9BACT</name>
<dbReference type="PANTHER" id="PTHR43547:SF2">
    <property type="entry name" value="HYBRID SIGNAL TRANSDUCTION HISTIDINE KINASE C"/>
    <property type="match status" value="1"/>
</dbReference>
<keyword evidence="13" id="KW-0175">Coiled coil</keyword>
<dbReference type="Pfam" id="PF13407">
    <property type="entry name" value="Peripla_BP_4"/>
    <property type="match status" value="1"/>
</dbReference>
<dbReference type="SUPFAM" id="SSF46689">
    <property type="entry name" value="Homeodomain-like"/>
    <property type="match status" value="1"/>
</dbReference>
<gene>
    <name evidence="18" type="ORF">GCM10007049_02680</name>
</gene>
<dbReference type="SUPFAM" id="SSF53822">
    <property type="entry name" value="Periplasmic binding protein-like I"/>
    <property type="match status" value="1"/>
</dbReference>
<comment type="catalytic activity">
    <reaction evidence="1">
        <text>ATP + protein L-histidine = ADP + protein N-phospho-L-histidine.</text>
        <dbReference type="EC" id="2.7.13.3"/>
    </reaction>
</comment>
<dbReference type="SMART" id="SM00448">
    <property type="entry name" value="REC"/>
    <property type="match status" value="1"/>
</dbReference>
<dbReference type="SUPFAM" id="SSF55874">
    <property type="entry name" value="ATPase domain of HSP90 chaperone/DNA topoisomerase II/histidine kinase"/>
    <property type="match status" value="1"/>
</dbReference>
<dbReference type="FunFam" id="1.10.287.130:FF:000045">
    <property type="entry name" value="Two-component system sensor histidine kinase/response regulator"/>
    <property type="match status" value="1"/>
</dbReference>
<sequence>MHEEMYRELSFYPELSLTIKDAKGDNSLQIQQIREFMEEGVDLLIVSPNESAPITPIVEEAFNLGIPVIVVDRKITSNQYSAYVGGDNYEVGLTAGQYIRNLMEDKGQILEIWGLEGSSPAIERHQGLMAALEGSEIDLTVKIRGEWEKDTAKNRLKEYLLEEDPNTFDLVLGHNDVMAIGAYEVLQSKGVSGKQFIGIDALPGPYGGIQAVSDQVLNATFFYPTGGDQAIEVAYQILSGLPFDKQNILQTAAVDSSNVKIMKLQTDKIIDQQSNILRQKERIGVQLEIYHNQRTFLFGFGLTLFIAIISLAYVFKSLREKQEINEELKDKNKEISEQKDKIVEYSEKAEIATQQKFEFFTNISHEFRTPLTLIQGPIEDLLHHPTTGPFKGELKLIKMNTNRLLRLVNQLMDIRKLDNQRMKLNVRENDLIPFLEMIMASFKPLAQKRNITFRLLTEDKNLKVWFDPMMMDKVMFNLLSNAFKFTPDRGSILIKIRLQQLENSISIVVEDTGTGMDAETAEHVFERFYQGKNNAKSGTGIGLALSKELVHLHQGSIKVHTSIHEGTQFVVNLLLGHSHFQDTDKMTGESQLIAPEEVNFEEEDTPTSPVIIPEDALTLLIIEDDEAIRKYMSRQLSKTYHILEAESIDAGIAKALDQLPDLITCDLMVQKQSGYEAIQRLKNDVRTSHIPIIVITAKGEIEDKIEGIRQGVDDYISKPFSMVLLSERIKMLLANRQKLREHYLHQLPIERSLDTSSSPDKKFISEFTAVVEQHCHHPSFSVNDIAEKVGLSRGQLYRKTKAMLGYTVNEYINKVRLKKAKHLLLNSPEKAISEIAFMVGFTSSAYFSTAFKNHYAITPSEFRDKNLK</sequence>
<keyword evidence="4" id="KW-0808">Transferase</keyword>
<dbReference type="Pfam" id="PF02518">
    <property type="entry name" value="HATPase_c"/>
    <property type="match status" value="1"/>
</dbReference>
<comment type="caution">
    <text evidence="18">The sequence shown here is derived from an EMBL/GenBank/DDBJ whole genome shotgun (WGS) entry which is preliminary data.</text>
</comment>
<dbReference type="PROSITE" id="PS50110">
    <property type="entry name" value="RESPONSE_REGULATORY"/>
    <property type="match status" value="1"/>
</dbReference>
<keyword evidence="11" id="KW-0804">Transcription</keyword>
<dbReference type="FunFam" id="3.30.565.10:FF:000037">
    <property type="entry name" value="Hybrid sensor histidine kinase/response regulator"/>
    <property type="match status" value="1"/>
</dbReference>
<feature type="domain" description="Response regulatory" evidence="17">
    <location>
        <begin position="618"/>
        <end position="733"/>
    </location>
</feature>
<dbReference type="InterPro" id="IPR004358">
    <property type="entry name" value="Sig_transdc_His_kin-like_C"/>
</dbReference>
<dbReference type="InterPro" id="IPR018060">
    <property type="entry name" value="HTH_AraC"/>
</dbReference>
<keyword evidence="8" id="KW-0902">Two-component regulatory system</keyword>
<feature type="modified residue" description="4-aspartylphosphate" evidence="12">
    <location>
        <position position="666"/>
    </location>
</feature>
<dbReference type="GO" id="GO:0005524">
    <property type="term" value="F:ATP binding"/>
    <property type="evidence" value="ECO:0007669"/>
    <property type="project" value="UniProtKB-KW"/>
</dbReference>
<dbReference type="InterPro" id="IPR011006">
    <property type="entry name" value="CheY-like_superfamily"/>
</dbReference>
<feature type="domain" description="Histidine kinase" evidence="16">
    <location>
        <begin position="362"/>
        <end position="577"/>
    </location>
</feature>
<dbReference type="Gene3D" id="3.40.50.2300">
    <property type="match status" value="3"/>
</dbReference>
<evidence type="ECO:0000256" key="8">
    <source>
        <dbReference type="ARBA" id="ARBA00023012"/>
    </source>
</evidence>
<dbReference type="Gene3D" id="6.10.250.850">
    <property type="match status" value="1"/>
</dbReference>
<dbReference type="PROSITE" id="PS00041">
    <property type="entry name" value="HTH_ARAC_FAMILY_1"/>
    <property type="match status" value="1"/>
</dbReference>
<organism evidence="18 19">
    <name type="scientific">Echinicola pacifica</name>
    <dbReference type="NCBI Taxonomy" id="346377"/>
    <lineage>
        <taxon>Bacteria</taxon>
        <taxon>Pseudomonadati</taxon>
        <taxon>Bacteroidota</taxon>
        <taxon>Cytophagia</taxon>
        <taxon>Cytophagales</taxon>
        <taxon>Cyclobacteriaceae</taxon>
        <taxon>Echinicola</taxon>
    </lineage>
</organism>
<keyword evidence="6 18" id="KW-0418">Kinase</keyword>
<dbReference type="InterPro" id="IPR036890">
    <property type="entry name" value="HATPase_C_sf"/>
</dbReference>
<dbReference type="PROSITE" id="PS50109">
    <property type="entry name" value="HIS_KIN"/>
    <property type="match status" value="1"/>
</dbReference>
<dbReference type="Gene3D" id="3.30.565.10">
    <property type="entry name" value="Histidine kinase-like ATPase, C-terminal domain"/>
    <property type="match status" value="1"/>
</dbReference>
<dbReference type="CDD" id="cd06308">
    <property type="entry name" value="PBP1_sensor_kinase-like"/>
    <property type="match status" value="1"/>
</dbReference>
<dbReference type="InterPro" id="IPR003661">
    <property type="entry name" value="HisK_dim/P_dom"/>
</dbReference>
<dbReference type="InterPro" id="IPR025997">
    <property type="entry name" value="SBP_2_dom"/>
</dbReference>
<dbReference type="Pfam" id="PF00072">
    <property type="entry name" value="Response_reg"/>
    <property type="match status" value="1"/>
</dbReference>
<dbReference type="SUPFAM" id="SSF47384">
    <property type="entry name" value="Homodimeric domain of signal transducing histidine kinase"/>
    <property type="match status" value="1"/>
</dbReference>
<dbReference type="GO" id="GO:0000155">
    <property type="term" value="F:phosphorelay sensor kinase activity"/>
    <property type="evidence" value="ECO:0007669"/>
    <property type="project" value="InterPro"/>
</dbReference>
<evidence type="ECO:0000256" key="2">
    <source>
        <dbReference type="ARBA" id="ARBA00012438"/>
    </source>
</evidence>
<dbReference type="Gene3D" id="1.10.10.60">
    <property type="entry name" value="Homeodomain-like"/>
    <property type="match status" value="2"/>
</dbReference>
<dbReference type="GO" id="GO:0003700">
    <property type="term" value="F:DNA-binding transcription factor activity"/>
    <property type="evidence" value="ECO:0007669"/>
    <property type="project" value="InterPro"/>
</dbReference>
<dbReference type="InterPro" id="IPR009057">
    <property type="entry name" value="Homeodomain-like_sf"/>
</dbReference>
<dbReference type="InterPro" id="IPR005467">
    <property type="entry name" value="His_kinase_dom"/>
</dbReference>
<evidence type="ECO:0000313" key="19">
    <source>
        <dbReference type="Proteomes" id="UP000619457"/>
    </source>
</evidence>
<dbReference type="Gene3D" id="1.10.287.130">
    <property type="match status" value="1"/>
</dbReference>
<dbReference type="InterPro" id="IPR001789">
    <property type="entry name" value="Sig_transdc_resp-reg_receiver"/>
</dbReference>
<evidence type="ECO:0000256" key="11">
    <source>
        <dbReference type="ARBA" id="ARBA00023163"/>
    </source>
</evidence>
<proteinExistence type="predicted"/>
<evidence type="ECO:0000256" key="1">
    <source>
        <dbReference type="ARBA" id="ARBA00000085"/>
    </source>
</evidence>
<protein>
    <recommendedName>
        <fullName evidence="2">histidine kinase</fullName>
        <ecNumber evidence="2">2.7.13.3</ecNumber>
    </recommendedName>
</protein>
<dbReference type="SMART" id="SM00342">
    <property type="entry name" value="HTH_ARAC"/>
    <property type="match status" value="1"/>
</dbReference>
<reference evidence="18" key="2">
    <citation type="submission" date="2020-09" db="EMBL/GenBank/DDBJ databases">
        <authorList>
            <person name="Sun Q."/>
            <person name="Kim S."/>
        </authorList>
    </citation>
    <scope>NUCLEOTIDE SEQUENCE</scope>
    <source>
        <strain evidence="18">KCTC 12368</strain>
    </source>
</reference>
<evidence type="ECO:0000256" key="13">
    <source>
        <dbReference type="SAM" id="Coils"/>
    </source>
</evidence>
<keyword evidence="3 12" id="KW-0597">Phosphoprotein</keyword>
<dbReference type="SMART" id="SM00388">
    <property type="entry name" value="HisKA"/>
    <property type="match status" value="1"/>
</dbReference>
<keyword evidence="14" id="KW-1133">Transmembrane helix</keyword>
<dbReference type="EMBL" id="BMWX01000001">
    <property type="protein sequence ID" value="GGZ14290.1"/>
    <property type="molecule type" value="Genomic_DNA"/>
</dbReference>
<evidence type="ECO:0000256" key="14">
    <source>
        <dbReference type="SAM" id="Phobius"/>
    </source>
</evidence>
<dbReference type="GO" id="GO:0043565">
    <property type="term" value="F:sequence-specific DNA binding"/>
    <property type="evidence" value="ECO:0007669"/>
    <property type="project" value="InterPro"/>
</dbReference>
<dbReference type="Pfam" id="PF12833">
    <property type="entry name" value="HTH_18"/>
    <property type="match status" value="1"/>
</dbReference>
<dbReference type="InterPro" id="IPR036097">
    <property type="entry name" value="HisK_dim/P_sf"/>
</dbReference>
<dbReference type="PANTHER" id="PTHR43547">
    <property type="entry name" value="TWO-COMPONENT HISTIDINE KINASE"/>
    <property type="match status" value="1"/>
</dbReference>
<dbReference type="PRINTS" id="PR00344">
    <property type="entry name" value="BCTRLSENSOR"/>
</dbReference>
<evidence type="ECO:0000256" key="4">
    <source>
        <dbReference type="ARBA" id="ARBA00022679"/>
    </source>
</evidence>
<evidence type="ECO:0000259" key="15">
    <source>
        <dbReference type="PROSITE" id="PS01124"/>
    </source>
</evidence>
<keyword evidence="19" id="KW-1185">Reference proteome</keyword>
<dbReference type="InterPro" id="IPR028082">
    <property type="entry name" value="Peripla_BP_I"/>
</dbReference>
<keyword evidence="14" id="KW-0812">Transmembrane</keyword>
<evidence type="ECO:0000256" key="3">
    <source>
        <dbReference type="ARBA" id="ARBA00022553"/>
    </source>
</evidence>
<evidence type="ECO:0000256" key="6">
    <source>
        <dbReference type="ARBA" id="ARBA00022777"/>
    </source>
</evidence>
<evidence type="ECO:0000259" key="16">
    <source>
        <dbReference type="PROSITE" id="PS50109"/>
    </source>
</evidence>
<keyword evidence="14" id="KW-0472">Membrane</keyword>
<feature type="domain" description="HTH araC/xylS-type" evidence="15">
    <location>
        <begin position="765"/>
        <end position="865"/>
    </location>
</feature>
<dbReference type="Proteomes" id="UP000619457">
    <property type="component" value="Unassembled WGS sequence"/>
</dbReference>
<keyword evidence="7" id="KW-0067">ATP-binding</keyword>
<feature type="transmembrane region" description="Helical" evidence="14">
    <location>
        <begin position="296"/>
        <end position="315"/>
    </location>
</feature>
<evidence type="ECO:0000256" key="12">
    <source>
        <dbReference type="PROSITE-ProRule" id="PRU00169"/>
    </source>
</evidence>
<accession>A0A918PL61</accession>
<reference evidence="18" key="1">
    <citation type="journal article" date="2014" name="Int. J. Syst. Evol. Microbiol.">
        <title>Complete genome sequence of Corynebacterium casei LMG S-19264T (=DSM 44701T), isolated from a smear-ripened cheese.</title>
        <authorList>
            <consortium name="US DOE Joint Genome Institute (JGI-PGF)"/>
            <person name="Walter F."/>
            <person name="Albersmeier A."/>
            <person name="Kalinowski J."/>
            <person name="Ruckert C."/>
        </authorList>
    </citation>
    <scope>NUCLEOTIDE SEQUENCE</scope>
    <source>
        <strain evidence="18">KCTC 12368</strain>
    </source>
</reference>
<dbReference type="InterPro" id="IPR003594">
    <property type="entry name" value="HATPase_dom"/>
</dbReference>
<evidence type="ECO:0000256" key="7">
    <source>
        <dbReference type="ARBA" id="ARBA00022840"/>
    </source>
</evidence>
<dbReference type="Pfam" id="PF00512">
    <property type="entry name" value="HisKA"/>
    <property type="match status" value="1"/>
</dbReference>